<dbReference type="InterPro" id="IPR011990">
    <property type="entry name" value="TPR-like_helical_dom_sf"/>
</dbReference>
<name>A0A7K1GI01_9FLAO</name>
<accession>A0A7K1GI01</accession>
<dbReference type="SMART" id="SM00671">
    <property type="entry name" value="SEL1"/>
    <property type="match status" value="17"/>
</dbReference>
<comment type="caution">
    <text evidence="1">The sequence shown here is derived from an EMBL/GenBank/DDBJ whole genome shotgun (WGS) entry which is preliminary data.</text>
</comment>
<dbReference type="Proteomes" id="UP000488936">
    <property type="component" value="Unassembled WGS sequence"/>
</dbReference>
<evidence type="ECO:0000313" key="1">
    <source>
        <dbReference type="EMBL" id="MTH28581.1"/>
    </source>
</evidence>
<reference evidence="1 2" key="1">
    <citation type="journal article" date="2006" name="Int. J. Syst. Evol. Microbiol.">
        <title>Myroides pelagicus sp. nov., isolated from seawater in Thailand.</title>
        <authorList>
            <person name="Yoon J."/>
            <person name="Maneerat S."/>
            <person name="Kawai F."/>
            <person name="Yokota A."/>
        </authorList>
    </citation>
    <scope>NUCLEOTIDE SEQUENCE [LARGE SCALE GENOMIC DNA]</scope>
    <source>
        <strain evidence="1 2">SM1T</strain>
    </source>
</reference>
<dbReference type="SUPFAM" id="SSF81901">
    <property type="entry name" value="HCP-like"/>
    <property type="match status" value="4"/>
</dbReference>
<protein>
    <submittedName>
        <fullName evidence="1">Sel1 repeat family protein</fullName>
    </submittedName>
</protein>
<keyword evidence="2" id="KW-1185">Reference proteome</keyword>
<dbReference type="InterPro" id="IPR006597">
    <property type="entry name" value="Sel1-like"/>
</dbReference>
<dbReference type="Gene3D" id="1.25.40.10">
    <property type="entry name" value="Tetratricopeptide repeat domain"/>
    <property type="match status" value="3"/>
</dbReference>
<evidence type="ECO:0000313" key="2">
    <source>
        <dbReference type="Proteomes" id="UP000488936"/>
    </source>
</evidence>
<dbReference type="PANTHER" id="PTHR11102">
    <property type="entry name" value="SEL-1-LIKE PROTEIN"/>
    <property type="match status" value="1"/>
</dbReference>
<dbReference type="Pfam" id="PF08238">
    <property type="entry name" value="Sel1"/>
    <property type="match status" value="13"/>
</dbReference>
<proteinExistence type="predicted"/>
<gene>
    <name evidence="1" type="ORF">GJV77_01405</name>
</gene>
<dbReference type="InterPro" id="IPR050767">
    <property type="entry name" value="Sel1_AlgK"/>
</dbReference>
<dbReference type="AlphaFoldDB" id="A0A7K1GI01"/>
<organism evidence="1 2">
    <name type="scientific">Myroides pelagicus</name>
    <dbReference type="NCBI Taxonomy" id="270914"/>
    <lineage>
        <taxon>Bacteria</taxon>
        <taxon>Pseudomonadati</taxon>
        <taxon>Bacteroidota</taxon>
        <taxon>Flavobacteriia</taxon>
        <taxon>Flavobacteriales</taxon>
        <taxon>Flavobacteriaceae</taxon>
        <taxon>Myroides</taxon>
    </lineage>
</organism>
<dbReference type="PANTHER" id="PTHR11102:SF160">
    <property type="entry name" value="ERAD-ASSOCIATED E3 UBIQUITIN-PROTEIN LIGASE COMPONENT HRD3"/>
    <property type="match status" value="1"/>
</dbReference>
<dbReference type="EMBL" id="WMJY01000002">
    <property type="protein sequence ID" value="MTH28581.1"/>
    <property type="molecule type" value="Genomic_DNA"/>
</dbReference>
<sequence>MGTFNTEYLNYVSQVANDSKSLVDHARELLQLNNYEDPHMWFKAHAVCMFATQIGEESEEIIKLYNQLFEESNCIHSGMRLNEADYRLWFADVQELNRVYIEKGYARAYAYQYELYERGRYGFKNKEICKELLDKGCLSGDDYCQIYKGNCIYYGIFGYEENREEGLRLVTEIADRTGGDLAELFLLNMKTRSCETSEELWAIIEQYDKLLNIDKKGKYILADYYLRVENDAKAVESLLEGIDNGSPFCNYLMGLLIVNGRFASFGYTEEQGRAYLDVAFDYGVIHAGFIQGYFYLYPVDGGANDFEHALPYLKAAALYNSPEALLELAMLSMYHNDYKDIAQGRVYLDRAVEEEFVKAYTEKAYMLLDFPEVERNVPEAKRLLELAMDKGNDYAPYRLGLGYQNAEFEEESDYEKALYLYELAAERNNLSGLEMAGRYNRYGYVNEPNLAKAIAHYERGIADFGSDYCRVELAMMLVNGEGQEPDAVRAEQLFHEALENGYIYASLRLGFLYEDGYLGESDPVKAREYFEKGALGEQPLAESVYHLGRCYRYGIGGEEDHVKAMELFEQALELGFVDANVDIALAYEEGTCGKESNPQEAIKYMSIAAEAGINYAQYKLGSYYLFGYDMDVNLEEGKKWLMSAVDNGSPLAMLTMGDYYLYGYEPETVYDPAFEFYKGAEERGYISEGLGICYQYGVGVEKDETLAYSCYTRAAERGYDSATYRLAQCYYFGIGTDKDRVEAFHYFKEVADRGNIDAAGYVGIMLVSGDGVEQDAEYGVSYLIQAADADNDLAQYELANCYLKGEGVEQSDDLAMEWYSKAAENGNEDAQKIIGGPRKRRR</sequence>
<dbReference type="OrthoDB" id="9813021at2"/>
<dbReference type="RefSeq" id="WP_155034572.1">
    <property type="nucleotide sequence ID" value="NZ_JBHTIG010000038.1"/>
</dbReference>